<dbReference type="AlphaFoldDB" id="A0A9X2XWF6"/>
<keyword evidence="2" id="KW-1185">Reference proteome</keyword>
<name>A0A9X2XWF6_9BACT</name>
<organism evidence="1 2">
    <name type="scientific">Paraflavisolibacter caeni</name>
    <dbReference type="NCBI Taxonomy" id="2982496"/>
    <lineage>
        <taxon>Bacteria</taxon>
        <taxon>Pseudomonadati</taxon>
        <taxon>Bacteroidota</taxon>
        <taxon>Chitinophagia</taxon>
        <taxon>Chitinophagales</taxon>
        <taxon>Chitinophagaceae</taxon>
        <taxon>Paraflavisolibacter</taxon>
    </lineage>
</organism>
<accession>A0A9X2XWF6</accession>
<gene>
    <name evidence="1" type="ORF">OCK74_11540</name>
</gene>
<reference evidence="1" key="2">
    <citation type="submission" date="2023-04" db="EMBL/GenBank/DDBJ databases">
        <title>Paracnuella aquatica gen. nov., sp. nov., a member of the family Chitinophagaceae isolated from a hot spring.</title>
        <authorList>
            <person name="Wang C."/>
        </authorList>
    </citation>
    <scope>NUCLEOTIDE SEQUENCE</scope>
    <source>
        <strain evidence="1">LB-8</strain>
    </source>
</reference>
<proteinExistence type="predicted"/>
<evidence type="ECO:0000313" key="2">
    <source>
        <dbReference type="Proteomes" id="UP001155483"/>
    </source>
</evidence>
<dbReference type="EMBL" id="JAOTIF010000007">
    <property type="protein sequence ID" value="MCU7549752.1"/>
    <property type="molecule type" value="Genomic_DNA"/>
</dbReference>
<evidence type="ECO:0000313" key="1">
    <source>
        <dbReference type="EMBL" id="MCU7549752.1"/>
    </source>
</evidence>
<dbReference type="GO" id="GO:0016853">
    <property type="term" value="F:isomerase activity"/>
    <property type="evidence" value="ECO:0007669"/>
    <property type="project" value="UniProtKB-KW"/>
</dbReference>
<dbReference type="RefSeq" id="WP_279297191.1">
    <property type="nucleotide sequence ID" value="NZ_JAOTIF010000007.1"/>
</dbReference>
<keyword evidence="1" id="KW-0413">Isomerase</keyword>
<protein>
    <submittedName>
        <fullName evidence="1">Sugar phosphate isomerase/epimerase</fullName>
    </submittedName>
</protein>
<comment type="caution">
    <text evidence="1">The sequence shown here is derived from an EMBL/GenBank/DDBJ whole genome shotgun (WGS) entry which is preliminary data.</text>
</comment>
<dbReference type="InterPro" id="IPR036237">
    <property type="entry name" value="Xyl_isomerase-like_sf"/>
</dbReference>
<dbReference type="Proteomes" id="UP001155483">
    <property type="component" value="Unassembled WGS sequence"/>
</dbReference>
<dbReference type="SUPFAM" id="SSF51658">
    <property type="entry name" value="Xylose isomerase-like"/>
    <property type="match status" value="1"/>
</dbReference>
<dbReference type="Gene3D" id="3.20.20.150">
    <property type="entry name" value="Divalent-metal-dependent TIM barrel enzymes"/>
    <property type="match status" value="1"/>
</dbReference>
<reference evidence="1" key="1">
    <citation type="submission" date="2022-09" db="EMBL/GenBank/DDBJ databases">
        <authorList>
            <person name="Yuan C."/>
            <person name="Ke Z."/>
        </authorList>
    </citation>
    <scope>NUCLEOTIDE SEQUENCE</scope>
    <source>
        <strain evidence="1">LB-8</strain>
    </source>
</reference>
<sequence length="340" mass="38572">MKHPNIKLCTSLFSFALEWNSGKYSLEQLMSKVRELNLGPGIEIIGFQSLKGFPYLSDNTIVDVRRLIEQFGFEPACLDANVDVAIRRDRLLTIEETVEYIIPQIWAANKLGFPVLRVQMTAKPEVIKKLVPVAEKANVKLGMELHTPYLIDHPAVVALRELYEEMDSPFLGFIPDFGTSMRQIPDALLHSFREVGVTDELIAITKEIWQKDIPTPAKFGELQERASALGATPPQIGRLNMAFSMNGRQDVNAWKEIIPQTVHLHGKFYGFDEHGDEPSIDYAAILKVFYEGGYRGYVSSEYEGTAFTDEFTGFEMVQKHHALCKKILENIQEKEYARTV</sequence>